<keyword evidence="3" id="KW-1185">Reference proteome</keyword>
<dbReference type="EMBL" id="BLLF01001696">
    <property type="protein sequence ID" value="GFH20789.1"/>
    <property type="molecule type" value="Genomic_DNA"/>
</dbReference>
<sequence>MTFAKRTICPPQPAVLVTGASSGIGKDCVRAFVAKGWHVFPVVRRPADVDSLHALCPSAACLTPLLGSVTDEASMEEVVKKLTQCLAQGAAQGGAALRLQAVVASAGMGAFAPLELSSLELWREVFEVNVFAVASMSRLLLPLLRDAATSPGPAPRIIVVGSAAGRLPGPMQSTYCASKHAVEGLVDCMRMELRPHGVKVVLLQPGLVATALPARVEAATEQQLRVVAPKLRAVYQNQMEEMQAALRTMMTKSIHVEV</sequence>
<evidence type="ECO:0000313" key="2">
    <source>
        <dbReference type="EMBL" id="GFH20789.1"/>
    </source>
</evidence>
<feature type="domain" description="Ketoreductase" evidence="1">
    <location>
        <begin position="13"/>
        <end position="211"/>
    </location>
</feature>
<evidence type="ECO:0000259" key="1">
    <source>
        <dbReference type="SMART" id="SM00822"/>
    </source>
</evidence>
<dbReference type="PANTHER" id="PTHR43313">
    <property type="entry name" value="SHORT-CHAIN DEHYDROGENASE/REDUCTASE FAMILY 9C"/>
    <property type="match status" value="1"/>
</dbReference>
<dbReference type="GO" id="GO:0016491">
    <property type="term" value="F:oxidoreductase activity"/>
    <property type="evidence" value="ECO:0007669"/>
    <property type="project" value="TreeGrafter"/>
</dbReference>
<comment type="caution">
    <text evidence="2">The sequence shown here is derived from an EMBL/GenBank/DDBJ whole genome shotgun (WGS) entry which is preliminary data.</text>
</comment>
<dbReference type="PROSITE" id="PS00061">
    <property type="entry name" value="ADH_SHORT"/>
    <property type="match status" value="1"/>
</dbReference>
<dbReference type="GO" id="GO:0008202">
    <property type="term" value="P:steroid metabolic process"/>
    <property type="evidence" value="ECO:0007669"/>
    <property type="project" value="TreeGrafter"/>
</dbReference>
<proteinExistence type="predicted"/>
<dbReference type="InterPro" id="IPR002347">
    <property type="entry name" value="SDR_fam"/>
</dbReference>
<dbReference type="InterPro" id="IPR020904">
    <property type="entry name" value="Sc_DH/Rdtase_CS"/>
</dbReference>
<protein>
    <submittedName>
        <fullName evidence="2">Short-chain dehydrogenase/reductase</fullName>
    </submittedName>
</protein>
<dbReference type="AlphaFoldDB" id="A0A699ZMC0"/>
<dbReference type="Proteomes" id="UP000485058">
    <property type="component" value="Unassembled WGS sequence"/>
</dbReference>
<name>A0A699ZMC0_HAELA</name>
<dbReference type="SMART" id="SM00822">
    <property type="entry name" value="PKS_KR"/>
    <property type="match status" value="1"/>
</dbReference>
<evidence type="ECO:0000313" key="3">
    <source>
        <dbReference type="Proteomes" id="UP000485058"/>
    </source>
</evidence>
<organism evidence="2 3">
    <name type="scientific">Haematococcus lacustris</name>
    <name type="common">Green alga</name>
    <name type="synonym">Haematococcus pluvialis</name>
    <dbReference type="NCBI Taxonomy" id="44745"/>
    <lineage>
        <taxon>Eukaryota</taxon>
        <taxon>Viridiplantae</taxon>
        <taxon>Chlorophyta</taxon>
        <taxon>core chlorophytes</taxon>
        <taxon>Chlorophyceae</taxon>
        <taxon>CS clade</taxon>
        <taxon>Chlamydomonadales</taxon>
        <taxon>Haematococcaceae</taxon>
        <taxon>Haematococcus</taxon>
    </lineage>
</organism>
<dbReference type="Pfam" id="PF00106">
    <property type="entry name" value="adh_short"/>
    <property type="match status" value="1"/>
</dbReference>
<dbReference type="PRINTS" id="PR00081">
    <property type="entry name" value="GDHRDH"/>
</dbReference>
<dbReference type="InterPro" id="IPR057326">
    <property type="entry name" value="KR_dom"/>
</dbReference>
<accession>A0A699ZMC0</accession>
<gene>
    <name evidence="2" type="ORF">HaLaN_17967</name>
</gene>
<dbReference type="InterPro" id="IPR036291">
    <property type="entry name" value="NAD(P)-bd_dom_sf"/>
</dbReference>
<dbReference type="PANTHER" id="PTHR43313:SF1">
    <property type="entry name" value="3BETA-HYDROXYSTEROID DEHYDROGENASE DHS-16"/>
    <property type="match status" value="1"/>
</dbReference>
<dbReference type="SUPFAM" id="SSF51735">
    <property type="entry name" value="NAD(P)-binding Rossmann-fold domains"/>
    <property type="match status" value="1"/>
</dbReference>
<reference evidence="2 3" key="1">
    <citation type="submission" date="2020-02" db="EMBL/GenBank/DDBJ databases">
        <title>Draft genome sequence of Haematococcus lacustris strain NIES-144.</title>
        <authorList>
            <person name="Morimoto D."/>
            <person name="Nakagawa S."/>
            <person name="Yoshida T."/>
            <person name="Sawayama S."/>
        </authorList>
    </citation>
    <scope>NUCLEOTIDE SEQUENCE [LARGE SCALE GENOMIC DNA]</scope>
    <source>
        <strain evidence="2 3">NIES-144</strain>
    </source>
</reference>
<dbReference type="Gene3D" id="3.40.50.720">
    <property type="entry name" value="NAD(P)-binding Rossmann-like Domain"/>
    <property type="match status" value="1"/>
</dbReference>